<dbReference type="AlphaFoldDB" id="A0A4Z2E188"/>
<name>A0A4Z2E188_9TELE</name>
<evidence type="ECO:0000256" key="1">
    <source>
        <dbReference type="SAM" id="MobiDB-lite"/>
    </source>
</evidence>
<proteinExistence type="predicted"/>
<keyword evidence="3" id="KW-1185">Reference proteome</keyword>
<dbReference type="Proteomes" id="UP000314294">
    <property type="component" value="Unassembled WGS sequence"/>
</dbReference>
<sequence length="67" mass="7262">MPRPAAKVRSLWEPADSGRQEAESWLPAPRGDALDLWRCTPRRTNGTQSGSLGDALQADEPSNGSSR</sequence>
<protein>
    <submittedName>
        <fullName evidence="2">Uncharacterized protein</fullName>
    </submittedName>
</protein>
<reference evidence="2 3" key="1">
    <citation type="submission" date="2019-03" db="EMBL/GenBank/DDBJ databases">
        <title>First draft genome of Liparis tanakae, snailfish: a comprehensive survey of snailfish specific genes.</title>
        <authorList>
            <person name="Kim W."/>
            <person name="Song I."/>
            <person name="Jeong J.-H."/>
            <person name="Kim D."/>
            <person name="Kim S."/>
            <person name="Ryu S."/>
            <person name="Song J.Y."/>
            <person name="Lee S.K."/>
        </authorList>
    </citation>
    <scope>NUCLEOTIDE SEQUENCE [LARGE SCALE GENOMIC DNA]</scope>
    <source>
        <tissue evidence="2">Muscle</tissue>
    </source>
</reference>
<dbReference type="EMBL" id="SRLO01021979">
    <property type="protein sequence ID" value="TNN22545.1"/>
    <property type="molecule type" value="Genomic_DNA"/>
</dbReference>
<evidence type="ECO:0000313" key="2">
    <source>
        <dbReference type="EMBL" id="TNN22545.1"/>
    </source>
</evidence>
<organism evidence="2 3">
    <name type="scientific">Liparis tanakae</name>
    <name type="common">Tanaka's snailfish</name>
    <dbReference type="NCBI Taxonomy" id="230148"/>
    <lineage>
        <taxon>Eukaryota</taxon>
        <taxon>Metazoa</taxon>
        <taxon>Chordata</taxon>
        <taxon>Craniata</taxon>
        <taxon>Vertebrata</taxon>
        <taxon>Euteleostomi</taxon>
        <taxon>Actinopterygii</taxon>
        <taxon>Neopterygii</taxon>
        <taxon>Teleostei</taxon>
        <taxon>Neoteleostei</taxon>
        <taxon>Acanthomorphata</taxon>
        <taxon>Eupercaria</taxon>
        <taxon>Perciformes</taxon>
        <taxon>Cottioidei</taxon>
        <taxon>Cottales</taxon>
        <taxon>Liparidae</taxon>
        <taxon>Liparis</taxon>
    </lineage>
</organism>
<gene>
    <name evidence="2" type="ORF">EYF80_067341</name>
</gene>
<evidence type="ECO:0000313" key="3">
    <source>
        <dbReference type="Proteomes" id="UP000314294"/>
    </source>
</evidence>
<accession>A0A4Z2E188</accession>
<feature type="region of interest" description="Disordered" evidence="1">
    <location>
        <begin position="1"/>
        <end position="67"/>
    </location>
</feature>
<feature type="compositionally biased region" description="Polar residues" evidence="1">
    <location>
        <begin position="42"/>
        <end position="51"/>
    </location>
</feature>
<comment type="caution">
    <text evidence="2">The sequence shown here is derived from an EMBL/GenBank/DDBJ whole genome shotgun (WGS) entry which is preliminary data.</text>
</comment>